<evidence type="ECO:0000313" key="1">
    <source>
        <dbReference type="EMBL" id="GJT87215.1"/>
    </source>
</evidence>
<name>A0ABQ5HH16_9ASTR</name>
<proteinExistence type="predicted"/>
<reference evidence="1" key="2">
    <citation type="submission" date="2022-01" db="EMBL/GenBank/DDBJ databases">
        <authorList>
            <person name="Yamashiro T."/>
            <person name="Shiraishi A."/>
            <person name="Satake H."/>
            <person name="Nakayama K."/>
        </authorList>
    </citation>
    <scope>NUCLEOTIDE SEQUENCE</scope>
</reference>
<protein>
    <submittedName>
        <fullName evidence="1">Uncharacterized protein</fullName>
    </submittedName>
</protein>
<dbReference type="Proteomes" id="UP001151760">
    <property type="component" value="Unassembled WGS sequence"/>
</dbReference>
<dbReference type="EMBL" id="BQNB010019619">
    <property type="protein sequence ID" value="GJT87215.1"/>
    <property type="molecule type" value="Genomic_DNA"/>
</dbReference>
<comment type="caution">
    <text evidence="1">The sequence shown here is derived from an EMBL/GenBank/DDBJ whole genome shotgun (WGS) entry which is preliminary data.</text>
</comment>
<gene>
    <name evidence="1" type="ORF">Tco_1068932</name>
</gene>
<keyword evidence="2" id="KW-1185">Reference proteome</keyword>
<reference evidence="1" key="1">
    <citation type="journal article" date="2022" name="Int. J. Mol. Sci.">
        <title>Draft Genome of Tanacetum Coccineum: Genomic Comparison of Closely Related Tanacetum-Family Plants.</title>
        <authorList>
            <person name="Yamashiro T."/>
            <person name="Shiraishi A."/>
            <person name="Nakayama K."/>
            <person name="Satake H."/>
        </authorList>
    </citation>
    <scope>NUCLEOTIDE SEQUENCE</scope>
</reference>
<sequence length="117" mass="13115">MISRERNKREIIDELFASNVLDTWFLTTKELVYVSSLVTPIIFASLRPANRASYSTLLLEALKLKWREFQGPAHELALPKCTVKVSSGIRADTVGVQEALYLKRESESTIESTVGNG</sequence>
<organism evidence="1 2">
    <name type="scientific">Tanacetum coccineum</name>
    <dbReference type="NCBI Taxonomy" id="301880"/>
    <lineage>
        <taxon>Eukaryota</taxon>
        <taxon>Viridiplantae</taxon>
        <taxon>Streptophyta</taxon>
        <taxon>Embryophyta</taxon>
        <taxon>Tracheophyta</taxon>
        <taxon>Spermatophyta</taxon>
        <taxon>Magnoliopsida</taxon>
        <taxon>eudicotyledons</taxon>
        <taxon>Gunneridae</taxon>
        <taxon>Pentapetalae</taxon>
        <taxon>asterids</taxon>
        <taxon>campanulids</taxon>
        <taxon>Asterales</taxon>
        <taxon>Asteraceae</taxon>
        <taxon>Asteroideae</taxon>
        <taxon>Anthemideae</taxon>
        <taxon>Anthemidinae</taxon>
        <taxon>Tanacetum</taxon>
    </lineage>
</organism>
<evidence type="ECO:0000313" key="2">
    <source>
        <dbReference type="Proteomes" id="UP001151760"/>
    </source>
</evidence>
<accession>A0ABQ5HH16</accession>